<name>A0A2X1SA62_9ACTO</name>
<proteinExistence type="predicted"/>
<dbReference type="RefSeq" id="WP_231282872.1">
    <property type="nucleotide sequence ID" value="NZ_CAMPNB010000001.1"/>
</dbReference>
<evidence type="ECO:0000313" key="4">
    <source>
        <dbReference type="Proteomes" id="UP000255284"/>
    </source>
</evidence>
<dbReference type="PROSITE" id="PS51257">
    <property type="entry name" value="PROKAR_LIPOPROTEIN"/>
    <property type="match status" value="1"/>
</dbReference>
<dbReference type="Proteomes" id="UP000255284">
    <property type="component" value="Unassembled WGS sequence"/>
</dbReference>
<feature type="chain" id="PRO_5044386886" description="Lipoprotein" evidence="2">
    <location>
        <begin position="22"/>
        <end position="197"/>
    </location>
</feature>
<dbReference type="AlphaFoldDB" id="A0A2X1SA62"/>
<reference evidence="3 4" key="1">
    <citation type="submission" date="2018-06" db="EMBL/GenBank/DDBJ databases">
        <authorList>
            <consortium name="Pathogen Informatics"/>
            <person name="Doyle S."/>
        </authorList>
    </citation>
    <scope>NUCLEOTIDE SEQUENCE [LARGE SCALE GENOMIC DNA]</scope>
    <source>
        <strain evidence="3 4">NCTC11819</strain>
    </source>
</reference>
<keyword evidence="2" id="KW-0732">Signal</keyword>
<dbReference type="GeneID" id="61168188"/>
<organism evidence="3 4">
    <name type="scientific">Mobiluncus mulieris</name>
    <dbReference type="NCBI Taxonomy" id="2052"/>
    <lineage>
        <taxon>Bacteria</taxon>
        <taxon>Bacillati</taxon>
        <taxon>Actinomycetota</taxon>
        <taxon>Actinomycetes</taxon>
        <taxon>Actinomycetales</taxon>
        <taxon>Actinomycetaceae</taxon>
        <taxon>Mobiluncus</taxon>
    </lineage>
</organism>
<gene>
    <name evidence="3" type="ORF">NCTC11819_01762</name>
</gene>
<comment type="caution">
    <text evidence="3">The sequence shown here is derived from an EMBL/GenBank/DDBJ whole genome shotgun (WGS) entry which is preliminary data.</text>
</comment>
<evidence type="ECO:0000256" key="1">
    <source>
        <dbReference type="SAM" id="MobiDB-lite"/>
    </source>
</evidence>
<accession>A0A2X1SA62</accession>
<feature type="region of interest" description="Disordered" evidence="1">
    <location>
        <begin position="31"/>
        <end position="52"/>
    </location>
</feature>
<protein>
    <recommendedName>
        <fullName evidence="5">Lipoprotein</fullName>
    </recommendedName>
</protein>
<feature type="signal peptide" evidence="2">
    <location>
        <begin position="1"/>
        <end position="21"/>
    </location>
</feature>
<evidence type="ECO:0000256" key="2">
    <source>
        <dbReference type="SAM" id="SignalP"/>
    </source>
</evidence>
<sequence length="197" mass="21978">MYKKTLTMLFYLLLVASFSVAGCSRVISAKQTTPNSPPTVTNEPTASNSSPQKRFATLFEPETEWVKLAKTDKFKYWQIPEENTKYAIYNELLLNGIGELQVVGGQLCFKEGIHMVPAVLSSTYKVSGSKIQIGKDEFVQIGEKFEFDNGVNKGNVSEIGMYSPEEKFPKEFINSPCFEGKKFTGGSIDIFYDSSSD</sequence>
<evidence type="ECO:0000313" key="3">
    <source>
        <dbReference type="EMBL" id="STO17177.1"/>
    </source>
</evidence>
<dbReference type="EMBL" id="UGGQ01000006">
    <property type="protein sequence ID" value="STO17177.1"/>
    <property type="molecule type" value="Genomic_DNA"/>
</dbReference>
<evidence type="ECO:0008006" key="5">
    <source>
        <dbReference type="Google" id="ProtNLM"/>
    </source>
</evidence>